<sequence>MKDKLVSCLIRSDERFLRFNSLQKGSIYTFLNPVSYLDAIKHKELFTQYDGIFADGGLLVKAVKFFYGKTIQRRSFDMTSLAPVLFDYAQDNGKSIAIVASKQESIEQAVKILIAKYPKLSILYFRNGYFNTNEEKMDTVHKIVLLKPDFLIVGMGIVKQEDFLLKVKDAGYLGVGFTCGGFIHQIAKDKAEYYPEWIDRHGLRFIYRMYKEPHTRYRYFKTAFVFPIIFLKERLSKG</sequence>
<dbReference type="Proteomes" id="UP000274578">
    <property type="component" value="Chromosome 1"/>
</dbReference>
<gene>
    <name evidence="3" type="primary">tagA</name>
    <name evidence="3" type="ORF">NCTC13071_01722</name>
</gene>
<accession>A0A448L753</accession>
<dbReference type="InterPro" id="IPR004629">
    <property type="entry name" value="WecG_TagA_CpsF"/>
</dbReference>
<dbReference type="RefSeq" id="WP_018919117.1">
    <property type="nucleotide sequence ID" value="NZ_LR134384.1"/>
</dbReference>
<dbReference type="AlphaFoldDB" id="A0A448L753"/>
<dbReference type="CDD" id="cd06533">
    <property type="entry name" value="Glyco_transf_WecG_TagA"/>
    <property type="match status" value="1"/>
</dbReference>
<keyword evidence="2 3" id="KW-0808">Transferase</keyword>
<keyword evidence="1 3" id="KW-0328">Glycosyltransferase</keyword>
<proteinExistence type="predicted"/>
<protein>
    <submittedName>
        <fullName evidence="3">N-acetylmannosaminyltransferase</fullName>
        <ecNumber evidence="3">2.4.1.187</ecNumber>
    </submittedName>
</protein>
<dbReference type="EMBL" id="LR134384">
    <property type="protein sequence ID" value="VEH15712.1"/>
    <property type="molecule type" value="Genomic_DNA"/>
</dbReference>
<reference evidence="3 4" key="1">
    <citation type="submission" date="2018-12" db="EMBL/GenBank/DDBJ databases">
        <authorList>
            <consortium name="Pathogen Informatics"/>
        </authorList>
    </citation>
    <scope>NUCLEOTIDE SEQUENCE [LARGE SCALE GENOMIC DNA]</scope>
    <source>
        <strain evidence="3 4">NCTC13071</strain>
    </source>
</reference>
<evidence type="ECO:0000313" key="4">
    <source>
        <dbReference type="Proteomes" id="UP000274578"/>
    </source>
</evidence>
<dbReference type="Pfam" id="PF03808">
    <property type="entry name" value="Glyco_tran_WecG"/>
    <property type="match status" value="1"/>
</dbReference>
<dbReference type="KEGG" id="poc:NCTC13071_01722"/>
<evidence type="ECO:0000256" key="2">
    <source>
        <dbReference type="ARBA" id="ARBA00022679"/>
    </source>
</evidence>
<evidence type="ECO:0000313" key="3">
    <source>
        <dbReference type="EMBL" id="VEH15712.1"/>
    </source>
</evidence>
<organism evidence="3 4">
    <name type="scientific">Segatella oris</name>
    <dbReference type="NCBI Taxonomy" id="28135"/>
    <lineage>
        <taxon>Bacteria</taxon>
        <taxon>Pseudomonadati</taxon>
        <taxon>Bacteroidota</taxon>
        <taxon>Bacteroidia</taxon>
        <taxon>Bacteroidales</taxon>
        <taxon>Prevotellaceae</taxon>
        <taxon>Segatella</taxon>
    </lineage>
</organism>
<evidence type="ECO:0000256" key="1">
    <source>
        <dbReference type="ARBA" id="ARBA00022676"/>
    </source>
</evidence>
<dbReference type="GeneID" id="85012525"/>
<name>A0A448L753_9BACT</name>
<dbReference type="PANTHER" id="PTHR34136:SF1">
    <property type="entry name" value="UDP-N-ACETYL-D-MANNOSAMINURONIC ACID TRANSFERASE"/>
    <property type="match status" value="1"/>
</dbReference>
<dbReference type="EC" id="2.4.1.187" evidence="3"/>
<dbReference type="GO" id="GO:0047244">
    <property type="term" value="F:N-acetylglucosaminyldiphosphoundecaprenol N-acetyl-beta-D-mannosaminyltransferase activity"/>
    <property type="evidence" value="ECO:0007669"/>
    <property type="project" value="UniProtKB-EC"/>
</dbReference>
<dbReference type="PANTHER" id="PTHR34136">
    <property type="match status" value="1"/>
</dbReference>